<evidence type="ECO:0000313" key="3">
    <source>
        <dbReference type="Proteomes" id="UP001283361"/>
    </source>
</evidence>
<evidence type="ECO:0000313" key="2">
    <source>
        <dbReference type="EMBL" id="KAK3773974.1"/>
    </source>
</evidence>
<keyword evidence="3" id="KW-1185">Reference proteome</keyword>
<comment type="caution">
    <text evidence="2">The sequence shown here is derived from an EMBL/GenBank/DDBJ whole genome shotgun (WGS) entry which is preliminary data.</text>
</comment>
<proteinExistence type="predicted"/>
<dbReference type="EMBL" id="JAWDGP010003471">
    <property type="protein sequence ID" value="KAK3773974.1"/>
    <property type="molecule type" value="Genomic_DNA"/>
</dbReference>
<name>A0AAE0ZR27_9GAST</name>
<gene>
    <name evidence="2" type="ORF">RRG08_056746</name>
</gene>
<organism evidence="2 3">
    <name type="scientific">Elysia crispata</name>
    <name type="common">lettuce slug</name>
    <dbReference type="NCBI Taxonomy" id="231223"/>
    <lineage>
        <taxon>Eukaryota</taxon>
        <taxon>Metazoa</taxon>
        <taxon>Spiralia</taxon>
        <taxon>Lophotrochozoa</taxon>
        <taxon>Mollusca</taxon>
        <taxon>Gastropoda</taxon>
        <taxon>Heterobranchia</taxon>
        <taxon>Euthyneura</taxon>
        <taxon>Panpulmonata</taxon>
        <taxon>Sacoglossa</taxon>
        <taxon>Placobranchoidea</taxon>
        <taxon>Plakobranchidae</taxon>
        <taxon>Elysia</taxon>
    </lineage>
</organism>
<evidence type="ECO:0000256" key="1">
    <source>
        <dbReference type="SAM" id="MobiDB-lite"/>
    </source>
</evidence>
<feature type="region of interest" description="Disordered" evidence="1">
    <location>
        <begin position="46"/>
        <end position="67"/>
    </location>
</feature>
<dbReference type="Proteomes" id="UP001283361">
    <property type="component" value="Unassembled WGS sequence"/>
</dbReference>
<accession>A0AAE0ZR27</accession>
<dbReference type="AlphaFoldDB" id="A0AAE0ZR27"/>
<protein>
    <submittedName>
        <fullName evidence="2">Uncharacterized protein</fullName>
    </submittedName>
</protein>
<sequence>MEPAAKKPRVAQKFREDWSKSWPFIAKSSLGDSYARCSICPIKAEGQGGSDDWGEDQDISGGCKADGTGSHGNTAQTHFFEDVSSFFSTALGYVISKLPVQDQLLAHAEVLNVKLRSKQKFASVRYLASRFNCLEGDLEVEAAELQFSKYM</sequence>
<reference evidence="2" key="1">
    <citation type="journal article" date="2023" name="G3 (Bethesda)">
        <title>A reference genome for the long-term kleptoplast-retaining sea slug Elysia crispata morphotype clarki.</title>
        <authorList>
            <person name="Eastman K.E."/>
            <person name="Pendleton A.L."/>
            <person name="Shaikh M.A."/>
            <person name="Suttiyut T."/>
            <person name="Ogas R."/>
            <person name="Tomko P."/>
            <person name="Gavelis G."/>
            <person name="Widhalm J.R."/>
            <person name="Wisecaver J.H."/>
        </authorList>
    </citation>
    <scope>NUCLEOTIDE SEQUENCE</scope>
    <source>
        <strain evidence="2">ECLA1</strain>
    </source>
</reference>